<dbReference type="Gene3D" id="1.25.40.10">
    <property type="entry name" value="Tetratricopeptide repeat domain"/>
    <property type="match status" value="1"/>
</dbReference>
<organism evidence="9 10">
    <name type="scientific">Roseibium suaedae</name>
    <dbReference type="NCBI Taxonomy" id="735517"/>
    <lineage>
        <taxon>Bacteria</taxon>
        <taxon>Pseudomonadati</taxon>
        <taxon>Pseudomonadota</taxon>
        <taxon>Alphaproteobacteria</taxon>
        <taxon>Hyphomicrobiales</taxon>
        <taxon>Stappiaceae</taxon>
        <taxon>Roseibium</taxon>
    </lineage>
</organism>
<reference evidence="9 10" key="1">
    <citation type="submission" date="2016-11" db="EMBL/GenBank/DDBJ databases">
        <authorList>
            <person name="Jaros S."/>
            <person name="Januszkiewicz K."/>
            <person name="Wedrychowicz H."/>
        </authorList>
    </citation>
    <scope>NUCLEOTIDE SEQUENCE [LARGE SCALE GENOMIC DNA]</scope>
    <source>
        <strain evidence="9 10">DSM 22153</strain>
    </source>
</reference>
<dbReference type="AlphaFoldDB" id="A0A1M7H292"/>
<dbReference type="HAMAP" id="MF_00922">
    <property type="entry name" value="OM_assembly_BamD"/>
    <property type="match status" value="1"/>
</dbReference>
<evidence type="ECO:0000256" key="7">
    <source>
        <dbReference type="SAM" id="SignalP"/>
    </source>
</evidence>
<dbReference type="PANTHER" id="PTHR37423:SF1">
    <property type="entry name" value="OUTER MEMBRANE PROTEIN ASSEMBLY FACTOR BAMD"/>
    <property type="match status" value="1"/>
</dbReference>
<evidence type="ECO:0000313" key="10">
    <source>
        <dbReference type="Proteomes" id="UP000186002"/>
    </source>
</evidence>
<dbReference type="GO" id="GO:0051205">
    <property type="term" value="P:protein insertion into membrane"/>
    <property type="evidence" value="ECO:0007669"/>
    <property type="project" value="UniProtKB-UniRule"/>
</dbReference>
<evidence type="ECO:0000256" key="5">
    <source>
        <dbReference type="ARBA" id="ARBA00023288"/>
    </source>
</evidence>
<feature type="chain" id="PRO_5013405584" description="Outer membrane protein assembly factor BamD" evidence="7">
    <location>
        <begin position="36"/>
        <end position="288"/>
    </location>
</feature>
<dbReference type="Pfam" id="PF13525">
    <property type="entry name" value="YfiO"/>
    <property type="match status" value="1"/>
</dbReference>
<evidence type="ECO:0000313" key="9">
    <source>
        <dbReference type="EMBL" id="SHM22476.1"/>
    </source>
</evidence>
<keyword evidence="4 6" id="KW-0998">Cell outer membrane</keyword>
<dbReference type="Proteomes" id="UP000186002">
    <property type="component" value="Unassembled WGS sequence"/>
</dbReference>
<dbReference type="InterPro" id="IPR011990">
    <property type="entry name" value="TPR-like_helical_dom_sf"/>
</dbReference>
<evidence type="ECO:0000259" key="8">
    <source>
        <dbReference type="Pfam" id="PF13525"/>
    </source>
</evidence>
<evidence type="ECO:0000256" key="1">
    <source>
        <dbReference type="ARBA" id="ARBA00022729"/>
    </source>
</evidence>
<keyword evidence="5 6" id="KW-0449">Lipoprotein</keyword>
<feature type="domain" description="Outer membrane lipoprotein BamD-like" evidence="8">
    <location>
        <begin position="47"/>
        <end position="242"/>
    </location>
</feature>
<dbReference type="NCBIfam" id="TIGR03302">
    <property type="entry name" value="OM_YfiO"/>
    <property type="match status" value="1"/>
</dbReference>
<comment type="subunit">
    <text evidence="6">Part of the Bam complex.</text>
</comment>
<feature type="signal peptide" evidence="7">
    <location>
        <begin position="1"/>
        <end position="35"/>
    </location>
</feature>
<keyword evidence="10" id="KW-1185">Reference proteome</keyword>
<comment type="subcellular location">
    <subcellularLocation>
        <location evidence="6">Cell outer membrane</location>
        <topology evidence="6">Lipid-anchor</topology>
    </subcellularLocation>
</comment>
<dbReference type="STRING" id="735517.SAMN05444272_2084"/>
<gene>
    <name evidence="6" type="primary">bamD</name>
    <name evidence="9" type="ORF">SAMN05444272_2084</name>
</gene>
<evidence type="ECO:0000256" key="6">
    <source>
        <dbReference type="HAMAP-Rule" id="MF_00922"/>
    </source>
</evidence>
<dbReference type="GO" id="GO:0043165">
    <property type="term" value="P:Gram-negative-bacterium-type cell outer membrane assembly"/>
    <property type="evidence" value="ECO:0007669"/>
    <property type="project" value="UniProtKB-UniRule"/>
</dbReference>
<dbReference type="PANTHER" id="PTHR37423">
    <property type="entry name" value="SOLUBLE LYTIC MUREIN TRANSGLYCOSYLASE-RELATED"/>
    <property type="match status" value="1"/>
</dbReference>
<comment type="similarity">
    <text evidence="6">Belongs to the BamD family.</text>
</comment>
<dbReference type="CDD" id="cd15830">
    <property type="entry name" value="BamD"/>
    <property type="match status" value="1"/>
</dbReference>
<dbReference type="InterPro" id="IPR017689">
    <property type="entry name" value="BamD"/>
</dbReference>
<accession>A0A1M7H292</accession>
<comment type="function">
    <text evidence="6">Part of the outer membrane protein assembly complex, which is involved in assembly and insertion of beta-barrel proteins into the outer membrane.</text>
</comment>
<sequence>MIFMKSNGKDFREGRTALMMRIALLGLPLALGACASSKDDDDLALNDVPAATLYDEGLALRSQGKLSAASKKFEELDRVYPYSEYAKKSLVNMAYLNYSRGKYTEAISAAQRFLTLFPGNEDAAYALYIIGQSYFKQMPDITRDQGMTEKAAASFNELLQRYPDSEYAEDAEKKLRIAHDQLGGKEMQVGRFYLERRNYVAAINRFKTVVLQYQTTRHVEEALFRLTESYYSLGVVTEAQTAAAVLGHNFPDSNWYKDAYALLSKGGYEPSEDTGSWISKAFKGITVF</sequence>
<dbReference type="InterPro" id="IPR039565">
    <property type="entry name" value="BamD-like"/>
</dbReference>
<protein>
    <recommendedName>
        <fullName evidence="6">Outer membrane protein assembly factor BamD</fullName>
    </recommendedName>
</protein>
<evidence type="ECO:0000256" key="4">
    <source>
        <dbReference type="ARBA" id="ARBA00023237"/>
    </source>
</evidence>
<keyword evidence="3 6" id="KW-0564">Palmitate</keyword>
<evidence type="ECO:0000256" key="2">
    <source>
        <dbReference type="ARBA" id="ARBA00023136"/>
    </source>
</evidence>
<keyword evidence="1 6" id="KW-0732">Signal</keyword>
<dbReference type="PROSITE" id="PS51257">
    <property type="entry name" value="PROKAR_LIPOPROTEIN"/>
    <property type="match status" value="1"/>
</dbReference>
<proteinExistence type="inferred from homology"/>
<name>A0A1M7H292_9HYPH</name>
<evidence type="ECO:0000256" key="3">
    <source>
        <dbReference type="ARBA" id="ARBA00023139"/>
    </source>
</evidence>
<dbReference type="SUPFAM" id="SSF48452">
    <property type="entry name" value="TPR-like"/>
    <property type="match status" value="1"/>
</dbReference>
<dbReference type="GO" id="GO:1990063">
    <property type="term" value="C:Bam protein complex"/>
    <property type="evidence" value="ECO:0007669"/>
    <property type="project" value="TreeGrafter"/>
</dbReference>
<dbReference type="EMBL" id="FRBW01000002">
    <property type="protein sequence ID" value="SHM22476.1"/>
    <property type="molecule type" value="Genomic_DNA"/>
</dbReference>
<keyword evidence="2 6" id="KW-0472">Membrane</keyword>